<keyword evidence="4 5" id="KW-0413">Isomerase</keyword>
<name>E4YKL5_OIKDI</name>
<sequence length="177" mass="19066">MGGKLSNLHGSASSEPKDVYLDITIDEIPAGIIEIKLRDDIVPKTCRSFRALCIGERGLTLKGSKFHRIIPGFMAQGGDITKGDGTGGKCIYGSRFKDENFNLKHVGPGVLSMANSGPDTNSSQFFISLDKLDWLDDNHVVFGEVKSGMDVVRLMEKTGSQSGGCSRLVEIIDCGVL</sequence>
<proteinExistence type="inferred from homology"/>
<dbReference type="Proteomes" id="UP000011014">
    <property type="component" value="Unassembled WGS sequence"/>
</dbReference>
<keyword evidence="3 5" id="KW-0697">Rotamase</keyword>
<evidence type="ECO:0000256" key="5">
    <source>
        <dbReference type="RuleBase" id="RU363019"/>
    </source>
</evidence>
<protein>
    <recommendedName>
        <fullName evidence="5">Peptidyl-prolyl cis-trans isomerase</fullName>
        <shortName evidence="5">PPIase</shortName>
        <ecNumber evidence="5">5.2.1.8</ecNumber>
    </recommendedName>
</protein>
<dbReference type="PANTHER" id="PTHR11071">
    <property type="entry name" value="PEPTIDYL-PROLYL CIS-TRANS ISOMERASE"/>
    <property type="match status" value="1"/>
</dbReference>
<dbReference type="AlphaFoldDB" id="E4YKL5"/>
<dbReference type="InterPro" id="IPR024936">
    <property type="entry name" value="Cyclophilin-type_PPIase"/>
</dbReference>
<feature type="domain" description="PPIase cyclophilin-type" evidence="6">
    <location>
        <begin position="20"/>
        <end position="176"/>
    </location>
</feature>
<accession>E4YKL5</accession>
<dbReference type="Pfam" id="PF00160">
    <property type="entry name" value="Pro_isomerase"/>
    <property type="match status" value="1"/>
</dbReference>
<dbReference type="GO" id="GO:0003755">
    <property type="term" value="F:peptidyl-prolyl cis-trans isomerase activity"/>
    <property type="evidence" value="ECO:0007669"/>
    <property type="project" value="UniProtKB-UniRule"/>
</dbReference>
<dbReference type="GO" id="GO:0016018">
    <property type="term" value="F:cyclosporin A binding"/>
    <property type="evidence" value="ECO:0007669"/>
    <property type="project" value="TreeGrafter"/>
</dbReference>
<dbReference type="FunFam" id="2.40.100.10:FF:000013">
    <property type="entry name" value="Peptidyl-prolyl cis-trans isomerase"/>
    <property type="match status" value="1"/>
</dbReference>
<comment type="similarity">
    <text evidence="5">Belongs to the cyclophilin-type PPIase family.</text>
</comment>
<dbReference type="InterPro" id="IPR029000">
    <property type="entry name" value="Cyclophilin-like_dom_sf"/>
</dbReference>
<organism evidence="7">
    <name type="scientific">Oikopleura dioica</name>
    <name type="common">Tunicate</name>
    <dbReference type="NCBI Taxonomy" id="34765"/>
    <lineage>
        <taxon>Eukaryota</taxon>
        <taxon>Metazoa</taxon>
        <taxon>Chordata</taxon>
        <taxon>Tunicata</taxon>
        <taxon>Appendicularia</taxon>
        <taxon>Copelata</taxon>
        <taxon>Oikopleuridae</taxon>
        <taxon>Oikopleura</taxon>
    </lineage>
</organism>
<dbReference type="PANTHER" id="PTHR11071:SF561">
    <property type="entry name" value="PEPTIDYL-PROLYL CIS-TRANS ISOMERASE D-RELATED"/>
    <property type="match status" value="1"/>
</dbReference>
<dbReference type="PROSITE" id="PS50072">
    <property type="entry name" value="CSA_PPIASE_2"/>
    <property type="match status" value="1"/>
</dbReference>
<evidence type="ECO:0000259" key="6">
    <source>
        <dbReference type="PROSITE" id="PS50072"/>
    </source>
</evidence>
<evidence type="ECO:0000256" key="1">
    <source>
        <dbReference type="ARBA" id="ARBA00000971"/>
    </source>
</evidence>
<dbReference type="EMBL" id="FN654711">
    <property type="protein sequence ID" value="CBY36026.1"/>
    <property type="molecule type" value="Genomic_DNA"/>
</dbReference>
<dbReference type="PIRSF" id="PIRSF001467">
    <property type="entry name" value="Peptidylpro_ismrse"/>
    <property type="match status" value="1"/>
</dbReference>
<evidence type="ECO:0000313" key="7">
    <source>
        <dbReference type="EMBL" id="CBY36026.1"/>
    </source>
</evidence>
<dbReference type="SUPFAM" id="SSF50891">
    <property type="entry name" value="Cyclophilin-like"/>
    <property type="match status" value="1"/>
</dbReference>
<dbReference type="Gene3D" id="2.40.100.10">
    <property type="entry name" value="Cyclophilin-like"/>
    <property type="match status" value="1"/>
</dbReference>
<comment type="catalytic activity">
    <reaction evidence="1 5">
        <text>[protein]-peptidylproline (omega=180) = [protein]-peptidylproline (omega=0)</text>
        <dbReference type="Rhea" id="RHEA:16237"/>
        <dbReference type="Rhea" id="RHEA-COMP:10747"/>
        <dbReference type="Rhea" id="RHEA-COMP:10748"/>
        <dbReference type="ChEBI" id="CHEBI:83833"/>
        <dbReference type="ChEBI" id="CHEBI:83834"/>
        <dbReference type="EC" id="5.2.1.8"/>
    </reaction>
</comment>
<evidence type="ECO:0000256" key="3">
    <source>
        <dbReference type="ARBA" id="ARBA00023110"/>
    </source>
</evidence>
<dbReference type="EC" id="5.2.1.8" evidence="5"/>
<evidence type="ECO:0000256" key="4">
    <source>
        <dbReference type="ARBA" id="ARBA00023235"/>
    </source>
</evidence>
<dbReference type="GO" id="GO:0006457">
    <property type="term" value="P:protein folding"/>
    <property type="evidence" value="ECO:0007669"/>
    <property type="project" value="TreeGrafter"/>
</dbReference>
<gene>
    <name evidence="7" type="ORF">GSOID_T00028503001</name>
</gene>
<dbReference type="InterPro" id="IPR002130">
    <property type="entry name" value="Cyclophilin-type_PPIase_dom"/>
</dbReference>
<comment type="function">
    <text evidence="2 5">PPIases accelerate the folding of proteins. It catalyzes the cis-trans isomerization of proline imidic peptide bonds in oligopeptides.</text>
</comment>
<dbReference type="PRINTS" id="PR00153">
    <property type="entry name" value="CSAPPISMRASE"/>
</dbReference>
<reference evidence="7" key="1">
    <citation type="journal article" date="2010" name="Science">
        <title>Plasticity of animal genome architecture unmasked by rapid evolution of a pelagic tunicate.</title>
        <authorList>
            <person name="Denoeud F."/>
            <person name="Henriet S."/>
            <person name="Mungpakdee S."/>
            <person name="Aury J.M."/>
            <person name="Da Silva C."/>
            <person name="Brinkmann H."/>
            <person name="Mikhaleva J."/>
            <person name="Olsen L.C."/>
            <person name="Jubin C."/>
            <person name="Canestro C."/>
            <person name="Bouquet J.M."/>
            <person name="Danks G."/>
            <person name="Poulain J."/>
            <person name="Campsteijn C."/>
            <person name="Adamski M."/>
            <person name="Cross I."/>
            <person name="Yadetie F."/>
            <person name="Muffato M."/>
            <person name="Louis A."/>
            <person name="Butcher S."/>
            <person name="Tsagkogeorga G."/>
            <person name="Konrad A."/>
            <person name="Singh S."/>
            <person name="Jensen M.F."/>
            <person name="Cong E.H."/>
            <person name="Eikeseth-Otteraa H."/>
            <person name="Noel B."/>
            <person name="Anthouard V."/>
            <person name="Porcel B.M."/>
            <person name="Kachouri-Lafond R."/>
            <person name="Nishino A."/>
            <person name="Ugolini M."/>
            <person name="Chourrout P."/>
            <person name="Nishida H."/>
            <person name="Aasland R."/>
            <person name="Huzurbazar S."/>
            <person name="Westhof E."/>
            <person name="Delsuc F."/>
            <person name="Lehrach H."/>
            <person name="Reinhardt R."/>
            <person name="Weissenbach J."/>
            <person name="Roy S.W."/>
            <person name="Artiguenave F."/>
            <person name="Postlethwait J.H."/>
            <person name="Manak J.R."/>
            <person name="Thompson E.M."/>
            <person name="Jaillon O."/>
            <person name="Du Pasquier L."/>
            <person name="Boudinot P."/>
            <person name="Liberles D.A."/>
            <person name="Volff J.N."/>
            <person name="Philippe H."/>
            <person name="Lenhard B."/>
            <person name="Roest Crollius H."/>
            <person name="Wincker P."/>
            <person name="Chourrout D."/>
        </authorList>
    </citation>
    <scope>NUCLEOTIDE SEQUENCE [LARGE SCALE GENOMIC DNA]</scope>
</reference>
<evidence type="ECO:0000256" key="2">
    <source>
        <dbReference type="ARBA" id="ARBA00002388"/>
    </source>
</evidence>
<dbReference type="GO" id="GO:0005737">
    <property type="term" value="C:cytoplasm"/>
    <property type="evidence" value="ECO:0007669"/>
    <property type="project" value="TreeGrafter"/>
</dbReference>